<feature type="compositionally biased region" description="Low complexity" evidence="1">
    <location>
        <begin position="130"/>
        <end position="155"/>
    </location>
</feature>
<keyword evidence="2" id="KW-0732">Signal</keyword>
<dbReference type="CDD" id="cd11614">
    <property type="entry name" value="SAF_CpaB_FlgA_like"/>
    <property type="match status" value="1"/>
</dbReference>
<evidence type="ECO:0000313" key="4">
    <source>
        <dbReference type="EMBL" id="EJF38086.1"/>
    </source>
</evidence>
<evidence type="ECO:0000313" key="5">
    <source>
        <dbReference type="Proteomes" id="UP000002941"/>
    </source>
</evidence>
<evidence type="ECO:0000256" key="1">
    <source>
        <dbReference type="SAM" id="MobiDB-lite"/>
    </source>
</evidence>
<dbReference type="PATRIC" id="fig|1125718.3.peg.2503"/>
<dbReference type="Proteomes" id="UP000002941">
    <property type="component" value="Unassembled WGS sequence"/>
</dbReference>
<proteinExistence type="predicted"/>
<dbReference type="OrthoDB" id="3253540at2"/>
<comment type="caution">
    <text evidence="4">The sequence shown here is derived from an EMBL/GenBank/DDBJ whole genome shotgun (WGS) entry which is preliminary data.</text>
</comment>
<evidence type="ECO:0000256" key="2">
    <source>
        <dbReference type="SAM" id="SignalP"/>
    </source>
</evidence>
<feature type="signal peptide" evidence="2">
    <location>
        <begin position="1"/>
        <end position="21"/>
    </location>
</feature>
<feature type="domain" description="SAF" evidence="3">
    <location>
        <begin position="25"/>
        <end position="86"/>
    </location>
</feature>
<feature type="chain" id="PRO_5038791328" evidence="2">
    <location>
        <begin position="22"/>
        <end position="221"/>
    </location>
</feature>
<reference evidence="4 5" key="1">
    <citation type="submission" date="2012-05" db="EMBL/GenBank/DDBJ databases">
        <authorList>
            <person name="Harkins D.M."/>
            <person name="Madupu R."/>
            <person name="Durkin A.S."/>
            <person name="Torralba M."/>
            <person name="Methe B."/>
            <person name="Sutton G.G."/>
            <person name="Nelson K.E."/>
        </authorList>
    </citation>
    <scope>NUCLEOTIDE SEQUENCE [LARGE SCALE GENOMIC DNA]</scope>
    <source>
        <strain evidence="4 5">F0489</strain>
    </source>
</reference>
<dbReference type="eggNOG" id="COG3745">
    <property type="taxonomic scope" value="Bacteria"/>
</dbReference>
<dbReference type="Pfam" id="PF08666">
    <property type="entry name" value="SAF"/>
    <property type="match status" value="1"/>
</dbReference>
<organism evidence="4 5">
    <name type="scientific">Actinomyces massiliensis F0489</name>
    <dbReference type="NCBI Taxonomy" id="1125718"/>
    <lineage>
        <taxon>Bacteria</taxon>
        <taxon>Bacillati</taxon>
        <taxon>Actinomycetota</taxon>
        <taxon>Actinomycetes</taxon>
        <taxon>Actinomycetales</taxon>
        <taxon>Actinomycetaceae</taxon>
        <taxon>Actinomyces</taxon>
    </lineage>
</organism>
<dbReference type="InterPro" id="IPR036732">
    <property type="entry name" value="AFP_Neu5c_C_sf"/>
</dbReference>
<name>J0WNP2_9ACTO</name>
<evidence type="ECO:0000259" key="3">
    <source>
        <dbReference type="SMART" id="SM00858"/>
    </source>
</evidence>
<dbReference type="RefSeq" id="WP_008733118.1">
    <property type="nucleotide sequence ID" value="NZ_AKFT01000194.1"/>
</dbReference>
<sequence>MIALCLGAAAALALSALRPGAEPGQEALVVARTVGAGEVITADDLATRLIPSSALPADGMAGSEVIGSRAAIELEKGTVLTASMTSAAIAADLAANERLVQVPVEVGAQLAVPGAHVDVIGEAPPRETNESAGSSESAESPGPAGAGESTGSASANTFNASPSTEVLCRDVRVVLSTSEGEDTKWTAGRKVTLITLAVPAANASLIVGAATNGALGVVLSP</sequence>
<dbReference type="EMBL" id="AKFT01000194">
    <property type="protein sequence ID" value="EJF38086.1"/>
    <property type="molecule type" value="Genomic_DNA"/>
</dbReference>
<dbReference type="InterPro" id="IPR013974">
    <property type="entry name" value="SAF"/>
</dbReference>
<protein>
    <submittedName>
        <fullName evidence="4">Putative Flp pilus assembly protein CpaB</fullName>
    </submittedName>
</protein>
<dbReference type="Gene3D" id="3.90.1210.10">
    <property type="entry name" value="Antifreeze-like/N-acetylneuraminic acid synthase C-terminal domain"/>
    <property type="match status" value="1"/>
</dbReference>
<dbReference type="AlphaFoldDB" id="J0WNP2"/>
<gene>
    <name evidence="4" type="ORF">HMPREF1318_2048</name>
</gene>
<keyword evidence="5" id="KW-1185">Reference proteome</keyword>
<dbReference type="SUPFAM" id="SSF51269">
    <property type="entry name" value="AFP III-like domain"/>
    <property type="match status" value="1"/>
</dbReference>
<feature type="region of interest" description="Disordered" evidence="1">
    <location>
        <begin position="121"/>
        <end position="159"/>
    </location>
</feature>
<dbReference type="SMART" id="SM00858">
    <property type="entry name" value="SAF"/>
    <property type="match status" value="1"/>
</dbReference>
<accession>J0WNP2</accession>